<feature type="compositionally biased region" description="Acidic residues" evidence="1">
    <location>
        <begin position="1"/>
        <end position="21"/>
    </location>
</feature>
<organism evidence="2 3">
    <name type="scientific">Plutella xylostella</name>
    <name type="common">Diamondback moth</name>
    <name type="synonym">Plutella maculipennis</name>
    <dbReference type="NCBI Taxonomy" id="51655"/>
    <lineage>
        <taxon>Eukaryota</taxon>
        <taxon>Metazoa</taxon>
        <taxon>Ecdysozoa</taxon>
        <taxon>Arthropoda</taxon>
        <taxon>Hexapoda</taxon>
        <taxon>Insecta</taxon>
        <taxon>Pterygota</taxon>
        <taxon>Neoptera</taxon>
        <taxon>Endopterygota</taxon>
        <taxon>Lepidoptera</taxon>
        <taxon>Glossata</taxon>
        <taxon>Ditrysia</taxon>
        <taxon>Yponomeutoidea</taxon>
        <taxon>Plutellidae</taxon>
        <taxon>Plutella</taxon>
    </lineage>
</organism>
<dbReference type="Proteomes" id="UP000823941">
    <property type="component" value="Chromosome 5"/>
</dbReference>
<feature type="region of interest" description="Disordered" evidence="1">
    <location>
        <begin position="1"/>
        <end position="34"/>
    </location>
</feature>
<reference evidence="2 3" key="1">
    <citation type="submission" date="2021-06" db="EMBL/GenBank/DDBJ databases">
        <title>A haploid diamondback moth (Plutella xylostella L.) genome assembly resolves 31 chromosomes and identifies a diamide resistance mutation.</title>
        <authorList>
            <person name="Ward C.M."/>
            <person name="Perry K.D."/>
            <person name="Baker G."/>
            <person name="Powis K."/>
            <person name="Heckel D.G."/>
            <person name="Baxter S.W."/>
        </authorList>
    </citation>
    <scope>NUCLEOTIDE SEQUENCE [LARGE SCALE GENOMIC DNA]</scope>
    <source>
        <strain evidence="2 3">LV</strain>
        <tissue evidence="2">Single pupa</tissue>
    </source>
</reference>
<accession>A0ABQ7QZD0</accession>
<evidence type="ECO:0000313" key="3">
    <source>
        <dbReference type="Proteomes" id="UP000823941"/>
    </source>
</evidence>
<evidence type="ECO:0000313" key="2">
    <source>
        <dbReference type="EMBL" id="KAG7310396.1"/>
    </source>
</evidence>
<dbReference type="EMBL" id="JAHIBW010000005">
    <property type="protein sequence ID" value="KAG7310396.1"/>
    <property type="molecule type" value="Genomic_DNA"/>
</dbReference>
<comment type="caution">
    <text evidence="2">The sequence shown here is derived from an EMBL/GenBank/DDBJ whole genome shotgun (WGS) entry which is preliminary data.</text>
</comment>
<protein>
    <submittedName>
        <fullName evidence="2">Uncharacterized protein</fullName>
    </submittedName>
</protein>
<evidence type="ECO:0000256" key="1">
    <source>
        <dbReference type="SAM" id="MobiDB-lite"/>
    </source>
</evidence>
<sequence length="51" mass="5573">MLSVPVDEDIDGVPLEAEAEAEAPPAPEYKPGFIPSKWESIEPAQVFISFE</sequence>
<name>A0ABQ7QZD0_PLUXY</name>
<keyword evidence="3" id="KW-1185">Reference proteome</keyword>
<proteinExistence type="predicted"/>
<gene>
    <name evidence="2" type="ORF">JYU34_003171</name>
</gene>